<feature type="region of interest" description="Disordered" evidence="1">
    <location>
        <begin position="251"/>
        <end position="285"/>
    </location>
</feature>
<keyword evidence="3" id="KW-1185">Reference proteome</keyword>
<dbReference type="Proteomes" id="UP001165083">
    <property type="component" value="Unassembled WGS sequence"/>
</dbReference>
<feature type="compositionally biased region" description="Polar residues" evidence="1">
    <location>
        <begin position="252"/>
        <end position="266"/>
    </location>
</feature>
<feature type="region of interest" description="Disordered" evidence="1">
    <location>
        <begin position="368"/>
        <end position="427"/>
    </location>
</feature>
<name>A0A9W6THN1_9STRA</name>
<feature type="compositionally biased region" description="Basic and acidic residues" evidence="1">
    <location>
        <begin position="403"/>
        <end position="427"/>
    </location>
</feature>
<dbReference type="EMBL" id="BSXW01000169">
    <property type="protein sequence ID" value="GMF13735.1"/>
    <property type="molecule type" value="Genomic_DNA"/>
</dbReference>
<comment type="caution">
    <text evidence="2">The sequence shown here is derived from an EMBL/GenBank/DDBJ whole genome shotgun (WGS) entry which is preliminary data.</text>
</comment>
<evidence type="ECO:0000313" key="3">
    <source>
        <dbReference type="Proteomes" id="UP001165083"/>
    </source>
</evidence>
<organism evidence="2 3">
    <name type="scientific">Phytophthora lilii</name>
    <dbReference type="NCBI Taxonomy" id="2077276"/>
    <lineage>
        <taxon>Eukaryota</taxon>
        <taxon>Sar</taxon>
        <taxon>Stramenopiles</taxon>
        <taxon>Oomycota</taxon>
        <taxon>Peronosporomycetes</taxon>
        <taxon>Peronosporales</taxon>
        <taxon>Peronosporaceae</taxon>
        <taxon>Phytophthora</taxon>
    </lineage>
</organism>
<dbReference type="AlphaFoldDB" id="A0A9W6THN1"/>
<reference evidence="2" key="1">
    <citation type="submission" date="2023-04" db="EMBL/GenBank/DDBJ databases">
        <title>Phytophthora lilii NBRC 32176.</title>
        <authorList>
            <person name="Ichikawa N."/>
            <person name="Sato H."/>
            <person name="Tonouchi N."/>
        </authorList>
    </citation>
    <scope>NUCLEOTIDE SEQUENCE</scope>
    <source>
        <strain evidence="2">NBRC 32176</strain>
    </source>
</reference>
<evidence type="ECO:0000256" key="1">
    <source>
        <dbReference type="SAM" id="MobiDB-lite"/>
    </source>
</evidence>
<gene>
    <name evidence="2" type="ORF">Plil01_000418000</name>
</gene>
<sequence>MRSLLAYAERDGTVPVKGGVLLVQLGVIDTVHRRLGLPLPGEQFRGRIVVQYGQAESIRAFVDGLKADFGFCESRGGFVFLFALLLEQEVQRLETEELIARQLERLDLVFPWQHRHDLFIYDPAKAKKVLMVFLETCARYTWHDDYERQLALRPTRRDADTGMVIEAVCGFCVCMHEASELYSDKPPPINQVWEWPFRLEVITKHAVAEHATAYAELNRLVTVRMKAVKDDNIREAEAAIQHFLEHPIVPVSTATEESTETLNQTRQSDRERTLQQREKQLSRSEQGLKRLEDVLQERERLCEKEQKANRQREHELDNWDNSLRERELECDRRQFQHLEQEQELYDWKKQEIEALQQWKQLRELEFSHQENKSNKQGAESAPERENSRGSNLHQLNDEDDPEQVERYDESEHKLHKETRGAGKRELRDWDHELGERKEACDRVQDKYLQLTQDMYAWKRQEEAEQSKWKLQREQEFREWERQLREREMACIRQEWRGQHKKQRK</sequence>
<feature type="compositionally biased region" description="Basic and acidic residues" evidence="1">
    <location>
        <begin position="267"/>
        <end position="285"/>
    </location>
</feature>
<protein>
    <submittedName>
        <fullName evidence="2">Unnamed protein product</fullName>
    </submittedName>
</protein>
<proteinExistence type="predicted"/>
<evidence type="ECO:0000313" key="2">
    <source>
        <dbReference type="EMBL" id="GMF13735.1"/>
    </source>
</evidence>
<accession>A0A9W6THN1</accession>